<feature type="transmembrane region" description="Helical" evidence="7">
    <location>
        <begin position="162"/>
        <end position="182"/>
    </location>
</feature>
<evidence type="ECO:0000313" key="10">
    <source>
        <dbReference type="EMBL" id="OOM77540.1"/>
    </source>
</evidence>
<proteinExistence type="predicted"/>
<dbReference type="PANTHER" id="PTHR43394:SF1">
    <property type="entry name" value="ATP-BINDING CASSETTE SUB-FAMILY B MEMBER 10, MITOCHONDRIAL"/>
    <property type="match status" value="1"/>
</dbReference>
<feature type="transmembrane region" description="Helical" evidence="7">
    <location>
        <begin position="269"/>
        <end position="295"/>
    </location>
</feature>
<keyword evidence="4 10" id="KW-0067">ATP-binding</keyword>
<dbReference type="EMBL" id="LZZM01000148">
    <property type="protein sequence ID" value="OOM77540.1"/>
    <property type="molecule type" value="Genomic_DNA"/>
</dbReference>
<evidence type="ECO:0000256" key="7">
    <source>
        <dbReference type="SAM" id="Phobius"/>
    </source>
</evidence>
<comment type="subcellular location">
    <subcellularLocation>
        <location evidence="1">Cell membrane</location>
        <topology evidence="1">Multi-pass membrane protein</topology>
    </subcellularLocation>
</comment>
<dbReference type="PROSITE" id="PS00211">
    <property type="entry name" value="ABC_TRANSPORTER_1"/>
    <property type="match status" value="1"/>
</dbReference>
<dbReference type="GO" id="GO:0005524">
    <property type="term" value="F:ATP binding"/>
    <property type="evidence" value="ECO:0007669"/>
    <property type="project" value="UniProtKB-KW"/>
</dbReference>
<gene>
    <name evidence="10" type="ORF">CLPUN_22140</name>
</gene>
<dbReference type="SUPFAM" id="SSF90123">
    <property type="entry name" value="ABC transporter transmembrane region"/>
    <property type="match status" value="1"/>
</dbReference>
<dbReference type="STRING" id="29367.CLPUN_22140"/>
<name>A0A1S8TIB1_9CLOT</name>
<dbReference type="SUPFAM" id="SSF52540">
    <property type="entry name" value="P-loop containing nucleoside triphosphate hydrolases"/>
    <property type="match status" value="1"/>
</dbReference>
<evidence type="ECO:0000256" key="2">
    <source>
        <dbReference type="ARBA" id="ARBA00022692"/>
    </source>
</evidence>
<dbReference type="InterPro" id="IPR003593">
    <property type="entry name" value="AAA+_ATPase"/>
</dbReference>
<dbReference type="GO" id="GO:0005886">
    <property type="term" value="C:plasma membrane"/>
    <property type="evidence" value="ECO:0007669"/>
    <property type="project" value="UniProtKB-SubCell"/>
</dbReference>
<evidence type="ECO:0000259" key="9">
    <source>
        <dbReference type="PROSITE" id="PS50929"/>
    </source>
</evidence>
<dbReference type="GO" id="GO:0015421">
    <property type="term" value="F:ABC-type oligopeptide transporter activity"/>
    <property type="evidence" value="ECO:0007669"/>
    <property type="project" value="TreeGrafter"/>
</dbReference>
<feature type="transmembrane region" description="Helical" evidence="7">
    <location>
        <begin position="81"/>
        <end position="104"/>
    </location>
</feature>
<evidence type="ECO:0000259" key="8">
    <source>
        <dbReference type="PROSITE" id="PS50893"/>
    </source>
</evidence>
<dbReference type="InterPro" id="IPR003439">
    <property type="entry name" value="ABC_transporter-like_ATP-bd"/>
</dbReference>
<dbReference type="InterPro" id="IPR017871">
    <property type="entry name" value="ABC_transporter-like_CS"/>
</dbReference>
<dbReference type="Gene3D" id="3.40.50.300">
    <property type="entry name" value="P-loop containing nucleotide triphosphate hydrolases"/>
    <property type="match status" value="1"/>
</dbReference>
<accession>A0A1S8TIB1</accession>
<keyword evidence="6 7" id="KW-0472">Membrane</keyword>
<dbReference type="GO" id="GO:0016887">
    <property type="term" value="F:ATP hydrolysis activity"/>
    <property type="evidence" value="ECO:0007669"/>
    <property type="project" value="InterPro"/>
</dbReference>
<evidence type="ECO:0000313" key="11">
    <source>
        <dbReference type="Proteomes" id="UP000190890"/>
    </source>
</evidence>
<sequence>MTEIENKESDRLEPKEEALLKIFKQNENHTLKTFVGLYKGHYLNLFLSIIFFLLKSSPVWVLPIVSANIINAATDKDTNAIHVIIINIIVILIMVFQNILTNYIHTVLYAKTIRSVERDLRSSLVKKLQQLSIAYYNEMQSGRVQSKIIRDVEQIENLSSQVFITILGIVLNIVVALGVVIFKSLTVFAFFIATIPVAVIIIAVFSGKIKRYNSDYRKEMEETSVRVMEMVELIPVTRAHGLEKQEAKKIDNQLISVAKKGLKLDLIQAYFSSISWVAFQVFQIICLGFTGYIAVKGYITIGEVVLYQTYFGSIVAQISGGITLLPTIAKGLESVASVGDILLCHDVENNRKKKKLKNIKGEIIFKDVNFKYKDSKIPVLKNLNFSISPGEKIAFVGASGAGKSTILNLVIGFFQATGGQVLIDNQDIKGFNLQSYRSHIAVVPQNAILFSHTIRENIIYGTNDISEEELNKIIKAANLEELIESLPEGLDTKITEHGKNLSGGQRQRISIARAFVRNPKILILDEATSALDSVSEKKIQESIENLVKDRTTLIVAHRLSTIKNSDKIAVIGNGGLQEFGTYDELMEKKGEFYNLKKLQM</sequence>
<comment type="caution">
    <text evidence="10">The sequence shown here is derived from an EMBL/GenBank/DDBJ whole genome shotgun (WGS) entry which is preliminary data.</text>
</comment>
<protein>
    <submittedName>
        <fullName evidence="10">Putative multidrug export ATP-binding/permease protein</fullName>
        <ecNumber evidence="10">3.6.3.-</ecNumber>
    </submittedName>
</protein>
<dbReference type="Pfam" id="PF00005">
    <property type="entry name" value="ABC_tran"/>
    <property type="match status" value="1"/>
</dbReference>
<keyword evidence="11" id="KW-1185">Reference proteome</keyword>
<dbReference type="CDD" id="cd07346">
    <property type="entry name" value="ABC_6TM_exporters"/>
    <property type="match status" value="1"/>
</dbReference>
<keyword evidence="3" id="KW-0547">Nucleotide-binding</keyword>
<dbReference type="InterPro" id="IPR011527">
    <property type="entry name" value="ABC1_TM_dom"/>
</dbReference>
<evidence type="ECO:0000256" key="6">
    <source>
        <dbReference type="ARBA" id="ARBA00023136"/>
    </source>
</evidence>
<feature type="domain" description="ABC transmembrane type-1" evidence="9">
    <location>
        <begin position="61"/>
        <end position="330"/>
    </location>
</feature>
<keyword evidence="10" id="KW-0378">Hydrolase</keyword>
<feature type="transmembrane region" description="Helical" evidence="7">
    <location>
        <begin position="188"/>
        <end position="207"/>
    </location>
</feature>
<evidence type="ECO:0000256" key="5">
    <source>
        <dbReference type="ARBA" id="ARBA00022989"/>
    </source>
</evidence>
<dbReference type="PROSITE" id="PS50929">
    <property type="entry name" value="ABC_TM1F"/>
    <property type="match status" value="1"/>
</dbReference>
<dbReference type="Proteomes" id="UP000190890">
    <property type="component" value="Unassembled WGS sequence"/>
</dbReference>
<dbReference type="PROSITE" id="PS50893">
    <property type="entry name" value="ABC_TRANSPORTER_2"/>
    <property type="match status" value="1"/>
</dbReference>
<dbReference type="PANTHER" id="PTHR43394">
    <property type="entry name" value="ATP-DEPENDENT PERMEASE MDL1, MITOCHONDRIAL"/>
    <property type="match status" value="1"/>
</dbReference>
<dbReference type="InterPro" id="IPR027417">
    <property type="entry name" value="P-loop_NTPase"/>
</dbReference>
<dbReference type="AlphaFoldDB" id="A0A1S8TIB1"/>
<organism evidence="10 11">
    <name type="scientific">Clostridium puniceum</name>
    <dbReference type="NCBI Taxonomy" id="29367"/>
    <lineage>
        <taxon>Bacteria</taxon>
        <taxon>Bacillati</taxon>
        <taxon>Bacillota</taxon>
        <taxon>Clostridia</taxon>
        <taxon>Eubacteriales</taxon>
        <taxon>Clostridiaceae</taxon>
        <taxon>Clostridium</taxon>
    </lineage>
</organism>
<dbReference type="InterPro" id="IPR036640">
    <property type="entry name" value="ABC1_TM_sf"/>
</dbReference>
<reference evidence="10 11" key="1">
    <citation type="submission" date="2016-05" db="EMBL/GenBank/DDBJ databases">
        <title>Microbial solvent formation.</title>
        <authorList>
            <person name="Poehlein A."/>
            <person name="Montoya Solano J.D."/>
            <person name="Flitsch S."/>
            <person name="Krabben P."/>
            <person name="Duerre P."/>
            <person name="Daniel R."/>
        </authorList>
    </citation>
    <scope>NUCLEOTIDE SEQUENCE [LARGE SCALE GENOMIC DNA]</scope>
    <source>
        <strain evidence="10 11">DSM 2619</strain>
    </source>
</reference>
<dbReference type="Gene3D" id="1.20.1560.10">
    <property type="entry name" value="ABC transporter type 1, transmembrane domain"/>
    <property type="match status" value="1"/>
</dbReference>
<dbReference type="SMART" id="SM00382">
    <property type="entry name" value="AAA"/>
    <property type="match status" value="1"/>
</dbReference>
<dbReference type="Pfam" id="PF00664">
    <property type="entry name" value="ABC_membrane"/>
    <property type="match status" value="1"/>
</dbReference>
<evidence type="ECO:0000256" key="1">
    <source>
        <dbReference type="ARBA" id="ARBA00004651"/>
    </source>
</evidence>
<feature type="transmembrane region" description="Helical" evidence="7">
    <location>
        <begin position="42"/>
        <end position="61"/>
    </location>
</feature>
<keyword evidence="5 7" id="KW-1133">Transmembrane helix</keyword>
<dbReference type="EC" id="3.6.3.-" evidence="10"/>
<feature type="domain" description="ABC transporter" evidence="8">
    <location>
        <begin position="363"/>
        <end position="598"/>
    </location>
</feature>
<evidence type="ECO:0000256" key="4">
    <source>
        <dbReference type="ARBA" id="ARBA00022840"/>
    </source>
</evidence>
<evidence type="ECO:0000256" key="3">
    <source>
        <dbReference type="ARBA" id="ARBA00022741"/>
    </source>
</evidence>
<keyword evidence="2 7" id="KW-0812">Transmembrane</keyword>
<dbReference type="FunFam" id="3.40.50.300:FF:000218">
    <property type="entry name" value="Multidrug ABC transporter ATP-binding protein"/>
    <property type="match status" value="1"/>
</dbReference>
<dbReference type="InterPro" id="IPR039421">
    <property type="entry name" value="Type_1_exporter"/>
</dbReference>